<accession>A0A1I2QNF4</accession>
<protein>
    <recommendedName>
        <fullName evidence="3">TolB-like 6-blade propeller-like</fullName>
    </recommendedName>
</protein>
<dbReference type="AlphaFoldDB" id="A0A1I2QNF4"/>
<evidence type="ECO:0008006" key="3">
    <source>
        <dbReference type="Google" id="ProtNLM"/>
    </source>
</evidence>
<name>A0A1I2QNF4_9BACT</name>
<dbReference type="SUPFAM" id="SSF50969">
    <property type="entry name" value="YVTN repeat-like/Quinoprotein amine dehydrogenase"/>
    <property type="match status" value="1"/>
</dbReference>
<dbReference type="InterPro" id="IPR025316">
    <property type="entry name" value="DUF4221"/>
</dbReference>
<dbReference type="EMBL" id="FOPC01000002">
    <property type="protein sequence ID" value="SFG29914.1"/>
    <property type="molecule type" value="Genomic_DNA"/>
</dbReference>
<dbReference type="Pfam" id="PF13970">
    <property type="entry name" value="DUF4221"/>
    <property type="match status" value="1"/>
</dbReference>
<dbReference type="RefSeq" id="WP_092789269.1">
    <property type="nucleotide sequence ID" value="NZ_FOPC01000002.1"/>
</dbReference>
<dbReference type="OrthoDB" id="833511at2"/>
<keyword evidence="2" id="KW-1185">Reference proteome</keyword>
<dbReference type="STRING" id="435880.SAMN04487988_102368"/>
<organism evidence="1 2">
    <name type="scientific">Algoriphagus hitonicola</name>
    <dbReference type="NCBI Taxonomy" id="435880"/>
    <lineage>
        <taxon>Bacteria</taxon>
        <taxon>Pseudomonadati</taxon>
        <taxon>Bacteroidota</taxon>
        <taxon>Cytophagia</taxon>
        <taxon>Cytophagales</taxon>
        <taxon>Cyclobacteriaceae</taxon>
        <taxon>Algoriphagus</taxon>
    </lineage>
</organism>
<sequence>MKRLVVFLLLPLILACGGNSSEKIKPGNRLEKFTFKVDTVVVDPGDHLINLQFALLKADFSEDRKYLYHLHPSDQVLSVIDLDELKIERQIQYESEGPNAMPDFAISIQHLESDYFLFLGMQNSGIFNLKAEKVKAINRDSIRLEGVTTEQDYSYFYQLKANPKHKLLFSVPYDIESSQYSLAVFDIDSLTGKIVELSEFGFLSQFELIFREGRSYSSANTASVLLSTFKDQVLVHSQGTSSIYRYDHLKDSLEFKTYNHQLVPNQKTAPISRELKSKQEFDEAVNSTRDQISFGDLLWDEKRGLFFRFGSIRKPIPSQEAPIKNEVFLFAYDKDLNLVGELEIEELDFQPSWPFFKDGKLWSFVNVEDELGFAVFDFKF</sequence>
<evidence type="ECO:0000313" key="2">
    <source>
        <dbReference type="Proteomes" id="UP000199642"/>
    </source>
</evidence>
<dbReference type="Proteomes" id="UP000199642">
    <property type="component" value="Unassembled WGS sequence"/>
</dbReference>
<dbReference type="PROSITE" id="PS51257">
    <property type="entry name" value="PROKAR_LIPOPROTEIN"/>
    <property type="match status" value="1"/>
</dbReference>
<reference evidence="2" key="1">
    <citation type="submission" date="2016-10" db="EMBL/GenBank/DDBJ databases">
        <authorList>
            <person name="Varghese N."/>
            <person name="Submissions S."/>
        </authorList>
    </citation>
    <scope>NUCLEOTIDE SEQUENCE [LARGE SCALE GENOMIC DNA]</scope>
    <source>
        <strain evidence="2">DSM 19315</strain>
    </source>
</reference>
<proteinExistence type="predicted"/>
<evidence type="ECO:0000313" key="1">
    <source>
        <dbReference type="EMBL" id="SFG29914.1"/>
    </source>
</evidence>
<dbReference type="InterPro" id="IPR011044">
    <property type="entry name" value="Quino_amine_DH_bsu"/>
</dbReference>
<gene>
    <name evidence="1" type="ORF">SAMN04487988_102368</name>
</gene>